<keyword evidence="1" id="KW-1133">Transmembrane helix</keyword>
<evidence type="ECO:0000313" key="3">
    <source>
        <dbReference type="Proteomes" id="UP000018733"/>
    </source>
</evidence>
<evidence type="ECO:0000313" key="2">
    <source>
        <dbReference type="EMBL" id="ETF03455.1"/>
    </source>
</evidence>
<dbReference type="STRING" id="1424334.W822_07490"/>
<dbReference type="HOGENOM" id="CLU_2327605_0_0_4"/>
<reference evidence="2 3" key="1">
    <citation type="journal article" date="2014" name="Genome Announc.">
        <title>Draft Genome Sequence of Advenella kashmirensis Strain W13003, a Polycyclic Aromatic Hydrocarbon-Degrading Bacterium.</title>
        <authorList>
            <person name="Wang X."/>
            <person name="Jin D."/>
            <person name="Zhou L."/>
            <person name="Wu L."/>
            <person name="An W."/>
            <person name="Zhao L."/>
        </authorList>
    </citation>
    <scope>NUCLEOTIDE SEQUENCE [LARGE SCALE GENOMIC DNA]</scope>
    <source>
        <strain evidence="2 3">W13003</strain>
    </source>
</reference>
<feature type="transmembrane region" description="Helical" evidence="1">
    <location>
        <begin position="67"/>
        <end position="92"/>
    </location>
</feature>
<feature type="transmembrane region" description="Helical" evidence="1">
    <location>
        <begin position="42"/>
        <end position="61"/>
    </location>
</feature>
<dbReference type="RefSeq" id="WP_024004478.1">
    <property type="nucleotide sequence ID" value="NZ_KI650979.1"/>
</dbReference>
<comment type="caution">
    <text evidence="2">The sequence shown here is derived from an EMBL/GenBank/DDBJ whole genome shotgun (WGS) entry which is preliminary data.</text>
</comment>
<keyword evidence="1" id="KW-0812">Transmembrane</keyword>
<name>V8QVV3_9BURK</name>
<gene>
    <name evidence="2" type="ORF">W822_07490</name>
</gene>
<evidence type="ECO:0000256" key="1">
    <source>
        <dbReference type="SAM" id="Phobius"/>
    </source>
</evidence>
<sequence>MQKIVVLSIKQAFDGVSAMEDIGGQPVQYPTLLAILKHRKEVPVLGAALVVLSICWCGFRLDMTDLYALAVIIGLCVYFVLKAGIEVIDLIAETLMPR</sequence>
<dbReference type="Proteomes" id="UP000018733">
    <property type="component" value="Unassembled WGS sequence"/>
</dbReference>
<dbReference type="AlphaFoldDB" id="V8QVV3"/>
<protein>
    <submittedName>
        <fullName evidence="2">Uncharacterized protein</fullName>
    </submittedName>
</protein>
<dbReference type="EMBL" id="AYXT01000009">
    <property type="protein sequence ID" value="ETF03455.1"/>
    <property type="molecule type" value="Genomic_DNA"/>
</dbReference>
<accession>V8QVV3</accession>
<dbReference type="PATRIC" id="fig|1424334.3.peg.1498"/>
<proteinExistence type="predicted"/>
<keyword evidence="3" id="KW-1185">Reference proteome</keyword>
<organism evidence="2 3">
    <name type="scientific">Advenella kashmirensis W13003</name>
    <dbReference type="NCBI Taxonomy" id="1424334"/>
    <lineage>
        <taxon>Bacteria</taxon>
        <taxon>Pseudomonadati</taxon>
        <taxon>Pseudomonadota</taxon>
        <taxon>Betaproteobacteria</taxon>
        <taxon>Burkholderiales</taxon>
        <taxon>Alcaligenaceae</taxon>
    </lineage>
</organism>
<keyword evidence="1" id="KW-0472">Membrane</keyword>